<dbReference type="Pfam" id="PF22322">
    <property type="entry name" value="DUF6973"/>
    <property type="match status" value="1"/>
</dbReference>
<gene>
    <name evidence="2" type="ORF">FOT42_008985</name>
</gene>
<proteinExistence type="predicted"/>
<evidence type="ECO:0000313" key="3">
    <source>
        <dbReference type="Proteomes" id="UP000319204"/>
    </source>
</evidence>
<keyword evidence="3" id="KW-1185">Reference proteome</keyword>
<accession>A0A5N5J2X8</accession>
<dbReference type="AlphaFoldDB" id="A0A5N5J2X8"/>
<dbReference type="OrthoDB" id="1496068at2"/>
<name>A0A5N5J2X8_9FLAO</name>
<dbReference type="InterPro" id="IPR054246">
    <property type="entry name" value="DUF6973"/>
</dbReference>
<dbReference type="RefSeq" id="WP_151890237.1">
    <property type="nucleotide sequence ID" value="NZ_VNIK02000005.1"/>
</dbReference>
<dbReference type="EMBL" id="VNIK02000005">
    <property type="protein sequence ID" value="KAB5488739.1"/>
    <property type="molecule type" value="Genomic_DNA"/>
</dbReference>
<organism evidence="2 3">
    <name type="scientific">Flagellimonas hadalis</name>
    <dbReference type="NCBI Taxonomy" id="2597517"/>
    <lineage>
        <taxon>Bacteria</taxon>
        <taxon>Pseudomonadati</taxon>
        <taxon>Bacteroidota</taxon>
        <taxon>Flavobacteriia</taxon>
        <taxon>Flavobacteriales</taxon>
        <taxon>Flavobacteriaceae</taxon>
        <taxon>Flagellimonas</taxon>
    </lineage>
</organism>
<comment type="caution">
    <text evidence="2">The sequence shown here is derived from an EMBL/GenBank/DDBJ whole genome shotgun (WGS) entry which is preliminary data.</text>
</comment>
<feature type="domain" description="DUF6973" evidence="1">
    <location>
        <begin position="21"/>
        <end position="138"/>
    </location>
</feature>
<protein>
    <recommendedName>
        <fullName evidence="1">DUF6973 domain-containing protein</fullName>
    </recommendedName>
</protein>
<evidence type="ECO:0000259" key="1">
    <source>
        <dbReference type="Pfam" id="PF22322"/>
    </source>
</evidence>
<dbReference type="Proteomes" id="UP000319204">
    <property type="component" value="Unassembled WGS sequence"/>
</dbReference>
<evidence type="ECO:0000313" key="2">
    <source>
        <dbReference type="EMBL" id="KAB5488739.1"/>
    </source>
</evidence>
<sequence>MNPFAIVKRVNFKHILKGILLGMGRPLFIVPTIKATKDCIKISTTHYGKLHHKNGPANAFRHALWNYLIAKRCLKWNKKESMVSDWAKKVTDWHEEAFPNKALAKAMDLHNNAVGRFIFETNSEKSEEEVISILQKMTLESVKLEENTNLSPLKDQLVHILDT</sequence>
<reference evidence="2" key="1">
    <citation type="submission" date="2019-10" db="EMBL/GenBank/DDBJ databases">
        <title>Muricauda hadale sp. nov., a piezophilic bacterium isolated from hadopelagic water of the Mariana Trench.</title>
        <authorList>
            <person name="Wei Y."/>
        </authorList>
    </citation>
    <scope>NUCLEOTIDE SEQUENCE [LARGE SCALE GENOMIC DNA]</scope>
    <source>
        <strain evidence="2">MT-229</strain>
    </source>
</reference>